<dbReference type="Pfam" id="PF14559">
    <property type="entry name" value="TPR_19"/>
    <property type="match status" value="1"/>
</dbReference>
<dbReference type="AlphaFoldDB" id="A0A931I0C5"/>
<proteinExistence type="predicted"/>
<name>A0A931I0C5_9HYPH</name>
<reference evidence="2" key="1">
    <citation type="submission" date="2020-12" db="EMBL/GenBank/DDBJ databases">
        <title>Methylobrevis albus sp. nov., isolated from fresh water lack sediment.</title>
        <authorList>
            <person name="Zou Q."/>
        </authorList>
    </citation>
    <scope>NUCLEOTIDE SEQUENCE</scope>
    <source>
        <strain evidence="2">L22</strain>
    </source>
</reference>
<dbReference type="Gene3D" id="1.25.40.10">
    <property type="entry name" value="Tetratricopeptide repeat domain"/>
    <property type="match status" value="1"/>
</dbReference>
<evidence type="ECO:0000313" key="3">
    <source>
        <dbReference type="Proteomes" id="UP000631694"/>
    </source>
</evidence>
<evidence type="ECO:0000256" key="1">
    <source>
        <dbReference type="SAM" id="MobiDB-lite"/>
    </source>
</evidence>
<dbReference type="SUPFAM" id="SSF48452">
    <property type="entry name" value="TPR-like"/>
    <property type="match status" value="1"/>
</dbReference>
<gene>
    <name evidence="2" type="ORF">I5731_08255</name>
</gene>
<accession>A0A931I0C5</accession>
<dbReference type="InterPro" id="IPR011990">
    <property type="entry name" value="TPR-like_helical_dom_sf"/>
</dbReference>
<protein>
    <recommendedName>
        <fullName evidence="4">Tetratricopeptide repeat protein</fullName>
    </recommendedName>
</protein>
<evidence type="ECO:0000313" key="2">
    <source>
        <dbReference type="EMBL" id="MBH0237810.1"/>
    </source>
</evidence>
<organism evidence="2 3">
    <name type="scientific">Methylobrevis albus</name>
    <dbReference type="NCBI Taxonomy" id="2793297"/>
    <lineage>
        <taxon>Bacteria</taxon>
        <taxon>Pseudomonadati</taxon>
        <taxon>Pseudomonadota</taxon>
        <taxon>Alphaproteobacteria</taxon>
        <taxon>Hyphomicrobiales</taxon>
        <taxon>Pleomorphomonadaceae</taxon>
        <taxon>Methylobrevis</taxon>
    </lineage>
</organism>
<feature type="region of interest" description="Disordered" evidence="1">
    <location>
        <begin position="193"/>
        <end position="228"/>
    </location>
</feature>
<dbReference type="Proteomes" id="UP000631694">
    <property type="component" value="Unassembled WGS sequence"/>
</dbReference>
<keyword evidence="3" id="KW-1185">Reference proteome</keyword>
<evidence type="ECO:0008006" key="4">
    <source>
        <dbReference type="Google" id="ProtNLM"/>
    </source>
</evidence>
<dbReference type="EMBL" id="JADZLT010000049">
    <property type="protein sequence ID" value="MBH0237810.1"/>
    <property type="molecule type" value="Genomic_DNA"/>
</dbReference>
<sequence length="228" mass="25016">MAAQSLLEAREGGEDHPRVALVAAELALTTGQSDRAITILRAGLDRYPGDVPLMLRYGEILLQAGLADEVEPLLRKLQEAKLSRIRTGQIEAGILRARGDFRGAIDVFAWLVEKRPVRPDLREAYLKILTEAAESGSVEADEALEAARTAQEDFADDEQIVIAATRLRAVFDDEAAAQVAELEADAERKMAEAAARLIADPPRPNAKRKAPDDGFSLKRRRPEPETEQ</sequence>
<comment type="caution">
    <text evidence="2">The sequence shown here is derived from an EMBL/GenBank/DDBJ whole genome shotgun (WGS) entry which is preliminary data.</text>
</comment>